<accession>A0A8X7V8C3</accession>
<organism evidence="1 2">
    <name type="scientific">Brassica carinata</name>
    <name type="common">Ethiopian mustard</name>
    <name type="synonym">Abyssinian cabbage</name>
    <dbReference type="NCBI Taxonomy" id="52824"/>
    <lineage>
        <taxon>Eukaryota</taxon>
        <taxon>Viridiplantae</taxon>
        <taxon>Streptophyta</taxon>
        <taxon>Embryophyta</taxon>
        <taxon>Tracheophyta</taxon>
        <taxon>Spermatophyta</taxon>
        <taxon>Magnoliopsida</taxon>
        <taxon>eudicotyledons</taxon>
        <taxon>Gunneridae</taxon>
        <taxon>Pentapetalae</taxon>
        <taxon>rosids</taxon>
        <taxon>malvids</taxon>
        <taxon>Brassicales</taxon>
        <taxon>Brassicaceae</taxon>
        <taxon>Brassiceae</taxon>
        <taxon>Brassica</taxon>
    </lineage>
</organism>
<dbReference type="Proteomes" id="UP000886595">
    <property type="component" value="Unassembled WGS sequence"/>
</dbReference>
<proteinExistence type="predicted"/>
<dbReference type="AlphaFoldDB" id="A0A8X7V8C3"/>
<dbReference type="EMBL" id="JAAMPC010000007">
    <property type="protein sequence ID" value="KAG2304621.1"/>
    <property type="molecule type" value="Genomic_DNA"/>
</dbReference>
<comment type="caution">
    <text evidence="1">The sequence shown here is derived from an EMBL/GenBank/DDBJ whole genome shotgun (WGS) entry which is preliminary data.</text>
</comment>
<keyword evidence="2" id="KW-1185">Reference proteome</keyword>
<reference evidence="1 2" key="1">
    <citation type="submission" date="2020-02" db="EMBL/GenBank/DDBJ databases">
        <authorList>
            <person name="Ma Q."/>
            <person name="Huang Y."/>
            <person name="Song X."/>
            <person name="Pei D."/>
        </authorList>
    </citation>
    <scope>NUCLEOTIDE SEQUENCE [LARGE SCALE GENOMIC DNA]</scope>
    <source>
        <strain evidence="1">Sxm20200214</strain>
        <tissue evidence="1">Leaf</tissue>
    </source>
</reference>
<evidence type="ECO:0000313" key="1">
    <source>
        <dbReference type="EMBL" id="KAG2304621.1"/>
    </source>
</evidence>
<name>A0A8X7V8C3_BRACI</name>
<gene>
    <name evidence="1" type="ORF">Bca52824_033272</name>
</gene>
<protein>
    <submittedName>
        <fullName evidence="1">Uncharacterized protein</fullName>
    </submittedName>
</protein>
<evidence type="ECO:0000313" key="2">
    <source>
        <dbReference type="Proteomes" id="UP000886595"/>
    </source>
</evidence>
<sequence>MMYSFFSPEDPKIVEFLCTAQVDDIETTKEPNATSSKFCLQGGHDYPGNDILGAVTLNIKPSPVMRSSCPQNTTLSNSAPIFEGMIAESAALPSQPDAFFKHRSGYYKD</sequence>